<dbReference type="SUPFAM" id="SSF53756">
    <property type="entry name" value="UDP-Glycosyltransferase/glycogen phosphorylase"/>
    <property type="match status" value="1"/>
</dbReference>
<comment type="caution">
    <text evidence="2">The sequence shown here is derived from an EMBL/GenBank/DDBJ whole genome shotgun (WGS) entry which is preliminary data.</text>
</comment>
<reference evidence="3" key="1">
    <citation type="journal article" date="2019" name="Int. J. Syst. Evol. Microbiol.">
        <title>The Global Catalogue of Microorganisms (GCM) 10K type strain sequencing project: providing services to taxonomists for standard genome sequencing and annotation.</title>
        <authorList>
            <consortium name="The Broad Institute Genomics Platform"/>
            <consortium name="The Broad Institute Genome Sequencing Center for Infectious Disease"/>
            <person name="Wu L."/>
            <person name="Ma J."/>
        </authorList>
    </citation>
    <scope>NUCLEOTIDE SEQUENCE [LARGE SCALE GENOMIC DNA]</scope>
    <source>
        <strain evidence="3">CCUG 53270</strain>
    </source>
</reference>
<sequence>MASHGIQSRALAAKLQGARKGRADGYRLGRSHGYHLGRCQAVLDRVQPIPSVKRAIKVMYVEEGTPGFRTLDLGIANSISVLVQEVKVVPPTSDLTAIAGEFRPDLILVLNGILRVPNEQIINLRLHGFRTAVWIMDDPYFTDITASMAPLYDYIFTHEFNAVPFYQALGCGNVHYLPSGVDRAVVAPRFVERHYRSDVCFIGSAFPNRISFFDKVIPALKGVRLFMAGYGWNQLKHYDAIKQHVNLQGVLYDDNIKYYIGAKIVINLHRSAEERYNSRRIHAMSVNPRTFEICACGTLQLTDIREDLTSHYTPGQELATFAGPEELVDRIHYYLRHEEERRRTALGGLHKTMSQHTYSHRLQAMLLTIFNETGGLV</sequence>
<dbReference type="RefSeq" id="WP_345587423.1">
    <property type="nucleotide sequence ID" value="NZ_BAABJG010000008.1"/>
</dbReference>
<evidence type="ECO:0000313" key="3">
    <source>
        <dbReference type="Proteomes" id="UP001597180"/>
    </source>
</evidence>
<dbReference type="Proteomes" id="UP001597180">
    <property type="component" value="Unassembled WGS sequence"/>
</dbReference>
<accession>A0ABW3UPP5</accession>
<dbReference type="GO" id="GO:0016757">
    <property type="term" value="F:glycosyltransferase activity"/>
    <property type="evidence" value="ECO:0007669"/>
    <property type="project" value="UniProtKB-KW"/>
</dbReference>
<dbReference type="InterPro" id="IPR055259">
    <property type="entry name" value="YkvP/CgeB_Glyco_trans-like"/>
</dbReference>
<dbReference type="EC" id="2.4.-.-" evidence="2"/>
<keyword evidence="2" id="KW-0328">Glycosyltransferase</keyword>
<organism evidence="2 3">
    <name type="scientific">Paenibacillus vulneris</name>
    <dbReference type="NCBI Taxonomy" id="1133364"/>
    <lineage>
        <taxon>Bacteria</taxon>
        <taxon>Bacillati</taxon>
        <taxon>Bacillota</taxon>
        <taxon>Bacilli</taxon>
        <taxon>Bacillales</taxon>
        <taxon>Paenibacillaceae</taxon>
        <taxon>Paenibacillus</taxon>
    </lineage>
</organism>
<proteinExistence type="predicted"/>
<dbReference type="Pfam" id="PF13524">
    <property type="entry name" value="Glyco_trans_1_2"/>
    <property type="match status" value="1"/>
</dbReference>
<keyword evidence="3" id="KW-1185">Reference proteome</keyword>
<name>A0ABW3UPP5_9BACL</name>
<protein>
    <submittedName>
        <fullName evidence="2">Glycosyltransferase</fullName>
        <ecNumber evidence="2">2.4.-.-</ecNumber>
    </submittedName>
</protein>
<evidence type="ECO:0000259" key="1">
    <source>
        <dbReference type="Pfam" id="PF13524"/>
    </source>
</evidence>
<evidence type="ECO:0000313" key="2">
    <source>
        <dbReference type="EMBL" id="MFD1222336.1"/>
    </source>
</evidence>
<keyword evidence="2" id="KW-0808">Transferase</keyword>
<gene>
    <name evidence="2" type="ORF">ACFQ4B_19620</name>
</gene>
<dbReference type="EMBL" id="JBHTLU010000024">
    <property type="protein sequence ID" value="MFD1222336.1"/>
    <property type="molecule type" value="Genomic_DNA"/>
</dbReference>
<feature type="domain" description="Spore protein YkvP/CgeB glycosyl transferase-like" evidence="1">
    <location>
        <begin position="212"/>
        <end position="366"/>
    </location>
</feature>